<keyword evidence="4" id="KW-1185">Reference proteome</keyword>
<dbReference type="Proteomes" id="UP000540490">
    <property type="component" value="Unassembled WGS sequence"/>
</dbReference>
<dbReference type="EMBL" id="JABEQN010000008">
    <property type="protein sequence ID" value="MBB2193614.1"/>
    <property type="molecule type" value="Genomic_DNA"/>
</dbReference>
<reference evidence="4 5" key="1">
    <citation type="submission" date="2020-04" db="EMBL/GenBank/DDBJ databases">
        <title>Description of novel Gluconacetobacter.</title>
        <authorList>
            <person name="Sombolestani A."/>
        </authorList>
    </citation>
    <scope>NUCLEOTIDE SEQUENCE [LARGE SCALE GENOMIC DNA]</scope>
    <source>
        <strain evidence="3 4">LMG 1728</strain>
        <strain evidence="2 5">LMG 1731</strain>
    </source>
</reference>
<proteinExistence type="predicted"/>
<comment type="caution">
    <text evidence="2">The sequence shown here is derived from an EMBL/GenBank/DDBJ whole genome shotgun (WGS) entry which is preliminary data.</text>
</comment>
<accession>A0A7W4IKK7</accession>
<keyword evidence="1" id="KW-0175">Coiled coil</keyword>
<evidence type="ECO:0000313" key="3">
    <source>
        <dbReference type="EMBL" id="MBB2193614.1"/>
    </source>
</evidence>
<name>A0A7W4IKK7_9PROT</name>
<dbReference type="EMBL" id="JABEQO010000008">
    <property type="protein sequence ID" value="MBB2164619.1"/>
    <property type="molecule type" value="Genomic_DNA"/>
</dbReference>
<evidence type="ECO:0000313" key="5">
    <source>
        <dbReference type="Proteomes" id="UP000561077"/>
    </source>
</evidence>
<protein>
    <submittedName>
        <fullName evidence="2">Uncharacterized protein</fullName>
    </submittedName>
</protein>
<gene>
    <name evidence="3" type="ORF">HLH25_08160</name>
    <name evidence="2" type="ORF">HLH26_08695</name>
</gene>
<dbReference type="Proteomes" id="UP000561077">
    <property type="component" value="Unassembled WGS sequence"/>
</dbReference>
<sequence>MGRPPLNFRSTNVRLPNVLRERIEALVGPRRMAEFIRRAIESELERQEAQLAEDEQKKKAASQG</sequence>
<dbReference type="AlphaFoldDB" id="A0A7W4IKK7"/>
<feature type="coiled-coil region" evidence="1">
    <location>
        <begin position="37"/>
        <end position="64"/>
    </location>
</feature>
<organism evidence="2 5">
    <name type="scientific">Gluconacetobacter dulcium</name>
    <dbReference type="NCBI Taxonomy" id="2729096"/>
    <lineage>
        <taxon>Bacteria</taxon>
        <taxon>Pseudomonadati</taxon>
        <taxon>Pseudomonadota</taxon>
        <taxon>Alphaproteobacteria</taxon>
        <taxon>Acetobacterales</taxon>
        <taxon>Acetobacteraceae</taxon>
        <taxon>Gluconacetobacter</taxon>
    </lineage>
</organism>
<evidence type="ECO:0000313" key="2">
    <source>
        <dbReference type="EMBL" id="MBB2164619.1"/>
    </source>
</evidence>
<evidence type="ECO:0000256" key="1">
    <source>
        <dbReference type="SAM" id="Coils"/>
    </source>
</evidence>
<evidence type="ECO:0000313" key="4">
    <source>
        <dbReference type="Proteomes" id="UP000540490"/>
    </source>
</evidence>